<accession>A0ABV7DKN3</accession>
<feature type="transmembrane region" description="Helical" evidence="8">
    <location>
        <begin position="221"/>
        <end position="243"/>
    </location>
</feature>
<dbReference type="EMBL" id="JBHRSP010000034">
    <property type="protein sequence ID" value="MFC3075540.1"/>
    <property type="molecule type" value="Genomic_DNA"/>
</dbReference>
<evidence type="ECO:0000256" key="8">
    <source>
        <dbReference type="SAM" id="Phobius"/>
    </source>
</evidence>
<feature type="transmembrane region" description="Helical" evidence="8">
    <location>
        <begin position="168"/>
        <end position="192"/>
    </location>
</feature>
<dbReference type="PANTHER" id="PTHR32196">
    <property type="entry name" value="ABC TRANSPORTER PERMEASE PROTEIN YPHD-RELATED-RELATED"/>
    <property type="match status" value="1"/>
</dbReference>
<dbReference type="CDD" id="cd06579">
    <property type="entry name" value="TM_PBP1_transp_AraH_like"/>
    <property type="match status" value="1"/>
</dbReference>
<evidence type="ECO:0000256" key="4">
    <source>
        <dbReference type="ARBA" id="ARBA00022519"/>
    </source>
</evidence>
<keyword evidence="6 8" id="KW-1133">Transmembrane helix</keyword>
<evidence type="ECO:0000256" key="1">
    <source>
        <dbReference type="ARBA" id="ARBA00004651"/>
    </source>
</evidence>
<evidence type="ECO:0000313" key="10">
    <source>
        <dbReference type="Proteomes" id="UP001595377"/>
    </source>
</evidence>
<feature type="transmembrane region" description="Helical" evidence="8">
    <location>
        <begin position="255"/>
        <end position="273"/>
    </location>
</feature>
<feature type="transmembrane region" description="Helical" evidence="8">
    <location>
        <begin position="130"/>
        <end position="148"/>
    </location>
</feature>
<gene>
    <name evidence="9" type="ORF">ACFOHH_20685</name>
</gene>
<dbReference type="RefSeq" id="WP_257314562.1">
    <property type="nucleotide sequence ID" value="NZ_JANFDG010000007.1"/>
</dbReference>
<sequence length="333" mass="34876">MSSSSIAKTNPVARLQHLLSSWGLLVLLVALFLLFAILKGDTFLTAFTFNSVLNARSIYALLALAVMIPLAANHFDLSVASTLGFAQVLANGLQTQQGLSWQATVLIILVGGGIVGWINGLLVSRAGVSSFIATLGSGTVLLGLNQWYTGGQQVIGALPEAFTSLSGMIPGLGIPVVILYVAFFAIVLWIVFEYLPVGRFLYIIGDNPRAAELMGIRSARYVTLAFIASGVIAAFAGVILQAQLLVGQSTVGQEMLLPAFTGALLGVTSVRPGRANVGGTLLAVAVLAIAVTGLSQLGAPFFVEPLFNGAMLITTVGLAEYARRRRERKSVGA</sequence>
<proteinExistence type="predicted"/>
<keyword evidence="10" id="KW-1185">Reference proteome</keyword>
<name>A0ABV7DKN3_9HYPH</name>
<feature type="transmembrane region" description="Helical" evidence="8">
    <location>
        <begin position="58"/>
        <end position="79"/>
    </location>
</feature>
<keyword evidence="7 8" id="KW-0472">Membrane</keyword>
<evidence type="ECO:0000256" key="2">
    <source>
        <dbReference type="ARBA" id="ARBA00022448"/>
    </source>
</evidence>
<dbReference type="PANTHER" id="PTHR32196:SF21">
    <property type="entry name" value="ABC TRANSPORTER PERMEASE PROTEIN YPHD-RELATED"/>
    <property type="match status" value="1"/>
</dbReference>
<comment type="caution">
    <text evidence="9">The sequence shown here is derived from an EMBL/GenBank/DDBJ whole genome shotgun (WGS) entry which is preliminary data.</text>
</comment>
<evidence type="ECO:0000256" key="7">
    <source>
        <dbReference type="ARBA" id="ARBA00023136"/>
    </source>
</evidence>
<keyword evidence="5 8" id="KW-0812">Transmembrane</keyword>
<reference evidence="10" key="1">
    <citation type="journal article" date="2019" name="Int. J. Syst. Evol. Microbiol.">
        <title>The Global Catalogue of Microorganisms (GCM) 10K type strain sequencing project: providing services to taxonomists for standard genome sequencing and annotation.</title>
        <authorList>
            <consortium name="The Broad Institute Genomics Platform"/>
            <consortium name="The Broad Institute Genome Sequencing Center for Infectious Disease"/>
            <person name="Wu L."/>
            <person name="Ma J."/>
        </authorList>
    </citation>
    <scope>NUCLEOTIDE SEQUENCE [LARGE SCALE GENOMIC DNA]</scope>
    <source>
        <strain evidence="10">KCTC 52677</strain>
    </source>
</reference>
<feature type="transmembrane region" description="Helical" evidence="8">
    <location>
        <begin position="99"/>
        <end position="118"/>
    </location>
</feature>
<evidence type="ECO:0000256" key="5">
    <source>
        <dbReference type="ARBA" id="ARBA00022692"/>
    </source>
</evidence>
<evidence type="ECO:0000256" key="3">
    <source>
        <dbReference type="ARBA" id="ARBA00022475"/>
    </source>
</evidence>
<evidence type="ECO:0000313" key="9">
    <source>
        <dbReference type="EMBL" id="MFC3075540.1"/>
    </source>
</evidence>
<dbReference type="Proteomes" id="UP001595377">
    <property type="component" value="Unassembled WGS sequence"/>
</dbReference>
<keyword evidence="2" id="KW-0813">Transport</keyword>
<dbReference type="Pfam" id="PF02653">
    <property type="entry name" value="BPD_transp_2"/>
    <property type="match status" value="1"/>
</dbReference>
<feature type="transmembrane region" description="Helical" evidence="8">
    <location>
        <begin position="280"/>
        <end position="299"/>
    </location>
</feature>
<feature type="transmembrane region" description="Helical" evidence="8">
    <location>
        <begin position="305"/>
        <end position="322"/>
    </location>
</feature>
<dbReference type="InterPro" id="IPR001851">
    <property type="entry name" value="ABC_transp_permease"/>
</dbReference>
<feature type="transmembrane region" description="Helical" evidence="8">
    <location>
        <begin position="20"/>
        <end position="38"/>
    </location>
</feature>
<comment type="subcellular location">
    <subcellularLocation>
        <location evidence="1">Cell membrane</location>
        <topology evidence="1">Multi-pass membrane protein</topology>
    </subcellularLocation>
</comment>
<evidence type="ECO:0000256" key="6">
    <source>
        <dbReference type="ARBA" id="ARBA00022989"/>
    </source>
</evidence>
<organism evidence="9 10">
    <name type="scientific">Shinella pollutisoli</name>
    <dbReference type="NCBI Taxonomy" id="2250594"/>
    <lineage>
        <taxon>Bacteria</taxon>
        <taxon>Pseudomonadati</taxon>
        <taxon>Pseudomonadota</taxon>
        <taxon>Alphaproteobacteria</taxon>
        <taxon>Hyphomicrobiales</taxon>
        <taxon>Rhizobiaceae</taxon>
        <taxon>Shinella</taxon>
    </lineage>
</organism>
<keyword evidence="4" id="KW-0997">Cell inner membrane</keyword>
<keyword evidence="3" id="KW-1003">Cell membrane</keyword>
<protein>
    <submittedName>
        <fullName evidence="9">ABC transporter permease</fullName>
    </submittedName>
</protein>